<dbReference type="RefSeq" id="WP_345683360.1">
    <property type="nucleotide sequence ID" value="NZ_BAABRO010000003.1"/>
</dbReference>
<keyword evidence="3" id="KW-1185">Reference proteome</keyword>
<keyword evidence="1" id="KW-0812">Transmembrane</keyword>
<dbReference type="EMBL" id="BAABRO010000003">
    <property type="protein sequence ID" value="GAA5506411.1"/>
    <property type="molecule type" value="Genomic_DNA"/>
</dbReference>
<reference evidence="2 3" key="1">
    <citation type="submission" date="2024-02" db="EMBL/GenBank/DDBJ databases">
        <title>Rhodopirellula caenicola NBRC 110016.</title>
        <authorList>
            <person name="Ichikawa N."/>
            <person name="Katano-Makiyama Y."/>
            <person name="Hidaka K."/>
        </authorList>
    </citation>
    <scope>NUCLEOTIDE SEQUENCE [LARGE SCALE GENOMIC DNA]</scope>
    <source>
        <strain evidence="2 3">NBRC 110016</strain>
    </source>
</reference>
<keyword evidence="1" id="KW-1133">Transmembrane helix</keyword>
<sequence>MSNHDDVNPFARPSASSKTIHIKYKTSIIVWIFLGLLIAVITFGVMASVVIS</sequence>
<evidence type="ECO:0000313" key="3">
    <source>
        <dbReference type="Proteomes" id="UP001416858"/>
    </source>
</evidence>
<name>A0ABP9VNQ3_9BACT</name>
<evidence type="ECO:0000256" key="1">
    <source>
        <dbReference type="SAM" id="Phobius"/>
    </source>
</evidence>
<dbReference type="Proteomes" id="UP001416858">
    <property type="component" value="Unassembled WGS sequence"/>
</dbReference>
<comment type="caution">
    <text evidence="2">The sequence shown here is derived from an EMBL/GenBank/DDBJ whole genome shotgun (WGS) entry which is preliminary data.</text>
</comment>
<keyword evidence="1" id="KW-0472">Membrane</keyword>
<proteinExistence type="predicted"/>
<gene>
    <name evidence="2" type="ORF">Rcae01_01864</name>
</gene>
<evidence type="ECO:0000313" key="2">
    <source>
        <dbReference type="EMBL" id="GAA5506411.1"/>
    </source>
</evidence>
<accession>A0ABP9VNQ3</accession>
<protein>
    <submittedName>
        <fullName evidence="2">Uncharacterized protein</fullName>
    </submittedName>
</protein>
<organism evidence="2 3">
    <name type="scientific">Novipirellula caenicola</name>
    <dbReference type="NCBI Taxonomy" id="1536901"/>
    <lineage>
        <taxon>Bacteria</taxon>
        <taxon>Pseudomonadati</taxon>
        <taxon>Planctomycetota</taxon>
        <taxon>Planctomycetia</taxon>
        <taxon>Pirellulales</taxon>
        <taxon>Pirellulaceae</taxon>
        <taxon>Novipirellula</taxon>
    </lineage>
</organism>
<feature type="transmembrane region" description="Helical" evidence="1">
    <location>
        <begin position="28"/>
        <end position="51"/>
    </location>
</feature>